<organism evidence="2 3">
    <name type="scientific">Nocardioides immobilis</name>
    <dbReference type="NCBI Taxonomy" id="2049295"/>
    <lineage>
        <taxon>Bacteria</taxon>
        <taxon>Bacillati</taxon>
        <taxon>Actinomycetota</taxon>
        <taxon>Actinomycetes</taxon>
        <taxon>Propionibacteriales</taxon>
        <taxon>Nocardioidaceae</taxon>
        <taxon>Nocardioides</taxon>
    </lineage>
</organism>
<evidence type="ECO:0000313" key="2">
    <source>
        <dbReference type="EMBL" id="RHW27056.1"/>
    </source>
</evidence>
<dbReference type="RefSeq" id="WP_118925157.1">
    <property type="nucleotide sequence ID" value="NZ_QXGH01000014.1"/>
</dbReference>
<gene>
    <name evidence="2" type="ORF">D0Z08_10290</name>
</gene>
<evidence type="ECO:0000313" key="3">
    <source>
        <dbReference type="Proteomes" id="UP000283644"/>
    </source>
</evidence>
<keyword evidence="3" id="KW-1185">Reference proteome</keyword>
<dbReference type="OrthoDB" id="3773711at2"/>
<name>A0A417Y396_9ACTN</name>
<protein>
    <submittedName>
        <fullName evidence="2">Uncharacterized protein</fullName>
    </submittedName>
</protein>
<dbReference type="AlphaFoldDB" id="A0A417Y396"/>
<dbReference type="EMBL" id="QXGH01000014">
    <property type="protein sequence ID" value="RHW27056.1"/>
    <property type="molecule type" value="Genomic_DNA"/>
</dbReference>
<accession>A0A417Y396</accession>
<comment type="caution">
    <text evidence="2">The sequence shown here is derived from an EMBL/GenBank/DDBJ whole genome shotgun (WGS) entry which is preliminary data.</text>
</comment>
<reference evidence="2 3" key="1">
    <citation type="submission" date="2018-09" db="EMBL/GenBank/DDBJ databases">
        <title>Genome sequencing of Nocardioides immobilis CCTCC AB 2017083 for comparison to Nocardioides silvaticus.</title>
        <authorList>
            <person name="Li C."/>
            <person name="Wang G."/>
        </authorList>
    </citation>
    <scope>NUCLEOTIDE SEQUENCE [LARGE SCALE GENOMIC DNA]</scope>
    <source>
        <strain evidence="2 3">CCTCC AB 2017083</strain>
    </source>
</reference>
<feature type="compositionally biased region" description="Low complexity" evidence="1">
    <location>
        <begin position="133"/>
        <end position="153"/>
    </location>
</feature>
<sequence length="159" mass="18093">MPDPLYRQRYRALKLVIEEMDRRRDGVIPSQVAELWEVFEDDVDLVGALQMRWYTRLSGRIDFEQSRGHDRDQAVVSAWRLTHAEMPGVRMALDRLLESPTCPQMGLMLAKAQRNEHIMVALWPVLPGFTTTAPQRSAPTSSAPPATSRTSQTFNASIQ</sequence>
<dbReference type="Proteomes" id="UP000283644">
    <property type="component" value="Unassembled WGS sequence"/>
</dbReference>
<feature type="region of interest" description="Disordered" evidence="1">
    <location>
        <begin position="133"/>
        <end position="159"/>
    </location>
</feature>
<proteinExistence type="predicted"/>
<evidence type="ECO:0000256" key="1">
    <source>
        <dbReference type="SAM" id="MobiDB-lite"/>
    </source>
</evidence>